<feature type="region of interest" description="Disordered" evidence="1">
    <location>
        <begin position="84"/>
        <end position="107"/>
    </location>
</feature>
<dbReference type="RefSeq" id="XP_045953761.1">
    <property type="nucleotide sequence ID" value="XM_046100813.1"/>
</dbReference>
<dbReference type="GeneID" id="70129705"/>
<evidence type="ECO:0000256" key="1">
    <source>
        <dbReference type="SAM" id="MobiDB-lite"/>
    </source>
</evidence>
<dbReference type="EMBL" id="JAGPXC010000009">
    <property type="protein sequence ID" value="KAH6647247.1"/>
    <property type="molecule type" value="Genomic_DNA"/>
</dbReference>
<dbReference type="Proteomes" id="UP000758603">
    <property type="component" value="Unassembled WGS sequence"/>
</dbReference>
<comment type="caution">
    <text evidence="2">The sequence shown here is derived from an EMBL/GenBank/DDBJ whole genome shotgun (WGS) entry which is preliminary data.</text>
</comment>
<evidence type="ECO:0000313" key="2">
    <source>
        <dbReference type="EMBL" id="KAH6647247.1"/>
    </source>
</evidence>
<feature type="compositionally biased region" description="Basic residues" evidence="1">
    <location>
        <begin position="98"/>
        <end position="107"/>
    </location>
</feature>
<dbReference type="AlphaFoldDB" id="A0A9P8RJY7"/>
<proteinExistence type="predicted"/>
<gene>
    <name evidence="2" type="ORF">BKA67DRAFT_540696</name>
</gene>
<reference evidence="2" key="1">
    <citation type="journal article" date="2021" name="Nat. Commun.">
        <title>Genetic determinants of endophytism in the Arabidopsis root mycobiome.</title>
        <authorList>
            <person name="Mesny F."/>
            <person name="Miyauchi S."/>
            <person name="Thiergart T."/>
            <person name="Pickel B."/>
            <person name="Atanasova L."/>
            <person name="Karlsson M."/>
            <person name="Huettel B."/>
            <person name="Barry K.W."/>
            <person name="Haridas S."/>
            <person name="Chen C."/>
            <person name="Bauer D."/>
            <person name="Andreopoulos W."/>
            <person name="Pangilinan J."/>
            <person name="LaButti K."/>
            <person name="Riley R."/>
            <person name="Lipzen A."/>
            <person name="Clum A."/>
            <person name="Drula E."/>
            <person name="Henrissat B."/>
            <person name="Kohler A."/>
            <person name="Grigoriev I.V."/>
            <person name="Martin F.M."/>
            <person name="Hacquard S."/>
        </authorList>
    </citation>
    <scope>NUCLEOTIDE SEQUENCE</scope>
    <source>
        <strain evidence="2">MPI-SDFR-AT-0073</strain>
    </source>
</reference>
<protein>
    <submittedName>
        <fullName evidence="2">Uncharacterized protein</fullName>
    </submittedName>
</protein>
<organism evidence="2 3">
    <name type="scientific">Truncatella angustata</name>
    <dbReference type="NCBI Taxonomy" id="152316"/>
    <lineage>
        <taxon>Eukaryota</taxon>
        <taxon>Fungi</taxon>
        <taxon>Dikarya</taxon>
        <taxon>Ascomycota</taxon>
        <taxon>Pezizomycotina</taxon>
        <taxon>Sordariomycetes</taxon>
        <taxon>Xylariomycetidae</taxon>
        <taxon>Amphisphaeriales</taxon>
        <taxon>Sporocadaceae</taxon>
        <taxon>Truncatella</taxon>
    </lineage>
</organism>
<sequence>MINRVCLVLLQIQERQTCESAFGLDGGARVDSQDGVNNRIRLQRSRKKIKVVGIQLLGKPTDGLDGKRARDAESFSQTWTQAGAIFSHQMSDNEKDQPKKKKGRRPRAWAILRRRSGSIESYTTDACATVMGVAEMVQWYLDPKLMAFVG</sequence>
<name>A0A9P8RJY7_9PEZI</name>
<accession>A0A9P8RJY7</accession>
<keyword evidence="3" id="KW-1185">Reference proteome</keyword>
<evidence type="ECO:0000313" key="3">
    <source>
        <dbReference type="Proteomes" id="UP000758603"/>
    </source>
</evidence>